<feature type="transmembrane region" description="Helical" evidence="7">
    <location>
        <begin position="181"/>
        <end position="211"/>
    </location>
</feature>
<sequence length="615" mass="67802">MTIDLATPADDQTGIGTGGQDGGTSSAVEGSGYGTFNMTTNANGTANGTWTEWQQWGAPEHQGRPLVADVIVCAIITWLIALTFVVLRFYTRTRLNNALGPADWCLIPSLVFSAAVTASAIEQALRGAGLHAWEVDASQLPALERAAFYGIIFYSLSLAFSRISILLLYRRIFTYSWTRRAIQVGIVAVSAIGLWHVISVCTACVPLAAFWDWGYFWIPGKKIYCHPHSVWWLNAALHLASDLFIMALPMPALSRLKLPRRQKIALVGVFALGFFVCIVSVLRLLFLIENNRQFAGWLETNQPFDSTYKMPTLMYWTSVEVNAAITCACIMTLKPLIQRMFPRLLSTGSRYIHDRSLPWITPIHSSHTRSIHSRRGSRHSFVHPHSRTHRRHRSNSTATSPMSEMKTGGECAFSSVDDYDNYDRRVYNELFRKEAALRVSHLEARGIGPSGGSGSGISSTSTTDRENRGSRELGPDRDHDSMSMTGTSLGGTMSHQQNDRDDGEDSQLRAPPRAHLRLSIHMTKSVHVTRSPPSNSATSRGTLDDAVHMQGNQIRGDLRGEQSGEVEMHAVFSRSRPSSSGDPRCAPPREIAGRSVDQTETGAVEDSQNPVVSAS</sequence>
<feature type="transmembrane region" description="Helical" evidence="7">
    <location>
        <begin position="102"/>
        <end position="121"/>
    </location>
</feature>
<keyword evidence="4 7" id="KW-0472">Membrane</keyword>
<comment type="caution">
    <text evidence="9">The sequence shown here is derived from an EMBL/GenBank/DDBJ whole genome shotgun (WGS) entry which is preliminary data.</text>
</comment>
<feature type="transmembrane region" description="Helical" evidence="7">
    <location>
        <begin position="146"/>
        <end position="169"/>
    </location>
</feature>
<feature type="compositionally biased region" description="Polar residues" evidence="6">
    <location>
        <begin position="596"/>
        <end position="615"/>
    </location>
</feature>
<dbReference type="InterPro" id="IPR049326">
    <property type="entry name" value="Rhodopsin_dom_fungi"/>
</dbReference>
<evidence type="ECO:0000256" key="4">
    <source>
        <dbReference type="ARBA" id="ARBA00023136"/>
    </source>
</evidence>
<feature type="region of interest" description="Disordered" evidence="6">
    <location>
        <begin position="556"/>
        <end position="615"/>
    </location>
</feature>
<keyword evidence="2 7" id="KW-0812">Transmembrane</keyword>
<dbReference type="PANTHER" id="PTHR33048">
    <property type="entry name" value="PTH11-LIKE INTEGRAL MEMBRANE PROTEIN (AFU_ORTHOLOGUE AFUA_5G11245)"/>
    <property type="match status" value="1"/>
</dbReference>
<feature type="compositionally biased region" description="Polar residues" evidence="6">
    <location>
        <begin position="482"/>
        <end position="496"/>
    </location>
</feature>
<accession>A0AAE0U905</accession>
<evidence type="ECO:0000313" key="10">
    <source>
        <dbReference type="Proteomes" id="UP001281003"/>
    </source>
</evidence>
<evidence type="ECO:0000259" key="8">
    <source>
        <dbReference type="Pfam" id="PF20684"/>
    </source>
</evidence>
<keyword evidence="3 7" id="KW-1133">Transmembrane helix</keyword>
<feature type="region of interest" description="Disordered" evidence="6">
    <location>
        <begin position="444"/>
        <end position="508"/>
    </location>
</feature>
<reference evidence="9" key="2">
    <citation type="submission" date="2023-07" db="EMBL/GenBank/DDBJ databases">
        <authorList>
            <consortium name="Lawrence Berkeley National Laboratory"/>
            <person name="Haridas S."/>
            <person name="Hensen N."/>
            <person name="Bonometti L."/>
            <person name="Westerberg I."/>
            <person name="Brannstrom I.O."/>
            <person name="Guillou S."/>
            <person name="Cros-Aarteil S."/>
            <person name="Calhoun S."/>
            <person name="Kuo A."/>
            <person name="Mondo S."/>
            <person name="Pangilinan J."/>
            <person name="Riley R."/>
            <person name="LaButti K."/>
            <person name="Andreopoulos B."/>
            <person name="Lipzen A."/>
            <person name="Chen C."/>
            <person name="Yanf M."/>
            <person name="Daum C."/>
            <person name="Ng V."/>
            <person name="Clum A."/>
            <person name="Steindorff A."/>
            <person name="Ohm R."/>
            <person name="Martin F."/>
            <person name="Silar P."/>
            <person name="Natvig D."/>
            <person name="Lalanne C."/>
            <person name="Gautier V."/>
            <person name="Ament-velasquez S.L."/>
            <person name="Kruys A."/>
            <person name="Hutchinson M.I."/>
            <person name="Powell A.J."/>
            <person name="Barry K."/>
            <person name="Miller A.N."/>
            <person name="Grigoriev I.V."/>
            <person name="Debuchy R."/>
            <person name="Gladieux P."/>
            <person name="Thoren M.H."/>
            <person name="Johannesson H."/>
        </authorList>
    </citation>
    <scope>NUCLEOTIDE SEQUENCE</scope>
    <source>
        <strain evidence="9">FGSC 1904</strain>
    </source>
</reference>
<dbReference type="InterPro" id="IPR052337">
    <property type="entry name" value="SAT4-like"/>
</dbReference>
<feature type="domain" description="Rhodopsin" evidence="8">
    <location>
        <begin position="87"/>
        <end position="339"/>
    </location>
</feature>
<feature type="compositionally biased region" description="Basic and acidic residues" evidence="6">
    <location>
        <begin position="463"/>
        <end position="481"/>
    </location>
</feature>
<dbReference type="EMBL" id="JAUTDP010000010">
    <property type="protein sequence ID" value="KAK3395408.1"/>
    <property type="molecule type" value="Genomic_DNA"/>
</dbReference>
<proteinExistence type="inferred from homology"/>
<comment type="subcellular location">
    <subcellularLocation>
        <location evidence="1">Membrane</location>
        <topology evidence="1">Multi-pass membrane protein</topology>
    </subcellularLocation>
</comment>
<reference evidence="9" key="1">
    <citation type="journal article" date="2023" name="Mol. Phylogenet. Evol.">
        <title>Genome-scale phylogeny and comparative genomics of the fungal order Sordariales.</title>
        <authorList>
            <person name="Hensen N."/>
            <person name="Bonometti L."/>
            <person name="Westerberg I."/>
            <person name="Brannstrom I.O."/>
            <person name="Guillou S."/>
            <person name="Cros-Aarteil S."/>
            <person name="Calhoun S."/>
            <person name="Haridas S."/>
            <person name="Kuo A."/>
            <person name="Mondo S."/>
            <person name="Pangilinan J."/>
            <person name="Riley R."/>
            <person name="LaButti K."/>
            <person name="Andreopoulos B."/>
            <person name="Lipzen A."/>
            <person name="Chen C."/>
            <person name="Yan M."/>
            <person name="Daum C."/>
            <person name="Ng V."/>
            <person name="Clum A."/>
            <person name="Steindorff A."/>
            <person name="Ohm R.A."/>
            <person name="Martin F."/>
            <person name="Silar P."/>
            <person name="Natvig D.O."/>
            <person name="Lalanne C."/>
            <person name="Gautier V."/>
            <person name="Ament-Velasquez S.L."/>
            <person name="Kruys A."/>
            <person name="Hutchinson M.I."/>
            <person name="Powell A.J."/>
            <person name="Barry K."/>
            <person name="Miller A.N."/>
            <person name="Grigoriev I.V."/>
            <person name="Debuchy R."/>
            <person name="Gladieux P."/>
            <person name="Hiltunen Thoren M."/>
            <person name="Johannesson H."/>
        </authorList>
    </citation>
    <scope>NUCLEOTIDE SEQUENCE</scope>
    <source>
        <strain evidence="9">FGSC 1904</strain>
    </source>
</reference>
<gene>
    <name evidence="9" type="ORF">B0T20DRAFT_455301</name>
</gene>
<evidence type="ECO:0000256" key="6">
    <source>
        <dbReference type="SAM" id="MobiDB-lite"/>
    </source>
</evidence>
<evidence type="ECO:0000313" key="9">
    <source>
        <dbReference type="EMBL" id="KAK3395408.1"/>
    </source>
</evidence>
<feature type="compositionally biased region" description="Basic residues" evidence="6">
    <location>
        <begin position="369"/>
        <end position="394"/>
    </location>
</feature>
<dbReference type="GO" id="GO:0016020">
    <property type="term" value="C:membrane"/>
    <property type="evidence" value="ECO:0007669"/>
    <property type="project" value="UniProtKB-SubCell"/>
</dbReference>
<evidence type="ECO:0000256" key="2">
    <source>
        <dbReference type="ARBA" id="ARBA00022692"/>
    </source>
</evidence>
<protein>
    <recommendedName>
        <fullName evidence="8">Rhodopsin domain-containing protein</fullName>
    </recommendedName>
</protein>
<dbReference type="Pfam" id="PF20684">
    <property type="entry name" value="Fung_rhodopsin"/>
    <property type="match status" value="1"/>
</dbReference>
<feature type="transmembrane region" description="Helical" evidence="7">
    <location>
        <begin position="264"/>
        <end position="288"/>
    </location>
</feature>
<feature type="region of interest" description="Disordered" evidence="6">
    <location>
        <begin position="1"/>
        <end position="26"/>
    </location>
</feature>
<dbReference type="Proteomes" id="UP001281003">
    <property type="component" value="Unassembled WGS sequence"/>
</dbReference>
<organism evidence="9 10">
    <name type="scientific">Sordaria brevicollis</name>
    <dbReference type="NCBI Taxonomy" id="83679"/>
    <lineage>
        <taxon>Eukaryota</taxon>
        <taxon>Fungi</taxon>
        <taxon>Dikarya</taxon>
        <taxon>Ascomycota</taxon>
        <taxon>Pezizomycotina</taxon>
        <taxon>Sordariomycetes</taxon>
        <taxon>Sordariomycetidae</taxon>
        <taxon>Sordariales</taxon>
        <taxon>Sordariaceae</taxon>
        <taxon>Sordaria</taxon>
    </lineage>
</organism>
<dbReference type="AlphaFoldDB" id="A0AAE0U905"/>
<evidence type="ECO:0000256" key="5">
    <source>
        <dbReference type="ARBA" id="ARBA00038359"/>
    </source>
</evidence>
<keyword evidence="10" id="KW-1185">Reference proteome</keyword>
<feature type="compositionally biased region" description="Basic and acidic residues" evidence="6">
    <location>
        <begin position="556"/>
        <end position="568"/>
    </location>
</feature>
<evidence type="ECO:0000256" key="3">
    <source>
        <dbReference type="ARBA" id="ARBA00022989"/>
    </source>
</evidence>
<feature type="transmembrane region" description="Helical" evidence="7">
    <location>
        <begin position="66"/>
        <end position="90"/>
    </location>
</feature>
<feature type="region of interest" description="Disordered" evidence="6">
    <location>
        <begin position="369"/>
        <end position="408"/>
    </location>
</feature>
<dbReference type="PANTHER" id="PTHR33048:SF47">
    <property type="entry name" value="INTEGRAL MEMBRANE PROTEIN-RELATED"/>
    <property type="match status" value="1"/>
</dbReference>
<name>A0AAE0U905_SORBR</name>
<comment type="similarity">
    <text evidence="5">Belongs to the SAT4 family.</text>
</comment>
<evidence type="ECO:0000256" key="7">
    <source>
        <dbReference type="SAM" id="Phobius"/>
    </source>
</evidence>
<evidence type="ECO:0000256" key="1">
    <source>
        <dbReference type="ARBA" id="ARBA00004141"/>
    </source>
</evidence>
<feature type="transmembrane region" description="Helical" evidence="7">
    <location>
        <begin position="231"/>
        <end position="252"/>
    </location>
</feature>